<name>A0A6J5N3T1_9CAUD</name>
<gene>
    <name evidence="3" type="ORF">UFOVP635_23</name>
</gene>
<proteinExistence type="predicted"/>
<feature type="coiled-coil region" evidence="1">
    <location>
        <begin position="377"/>
        <end position="428"/>
    </location>
</feature>
<dbReference type="EMBL" id="LR796596">
    <property type="protein sequence ID" value="CAB4153734.1"/>
    <property type="molecule type" value="Genomic_DNA"/>
</dbReference>
<feature type="domain" description="Bacteriophage tail tape measure C-terminal" evidence="2">
    <location>
        <begin position="709"/>
        <end position="779"/>
    </location>
</feature>
<accession>A0A6J5N3T1</accession>
<dbReference type="InterPro" id="IPR006431">
    <property type="entry name" value="Phage_tape_meas_C"/>
</dbReference>
<sequence length="882" mass="95329">MANTYDIRINSSQAETSLNRLQNGLQRTNDAFGGLKAAIGGIAIGGFIANAVRSAAALDDMSKATGLALENIIGFSKAVKDFGGSAEGATTGLARFSNFVQDLADGTKKAQDNLYGLGLTLEDIRGKSDEEILRKTIEGLGTMTDKTKAVAIGMQIFGKSFSSVDFEDMNNNIDAYVKKALEVKDATKAAADAEESFGKAIGATQAGILQAIQPLTDFIAGLDVKSITTFVRVVAELAIILAGLKIARIAATAIVYLSSRLNNAATAATYLNRSLLSIKWEGMLRQLNFIWAGLSRVTGAFNIAAFSAKRFAITLGLVGSAILKLIPYVGALLLVSDLVGSALEALTGKGLIAWADEAGAALAKLVGMEYKTSEQKKKIAEADGKLAEQRLQQAQASREITDALSKEKDALAQTLKAYQDSNKEANKRYQLETRSISMSEKDKMISEAKFEAESKYTQEMIKLKQQLDEKNLSSSETDKRLIPEIKASMSKLTEAYNQQVVGVEALVGARVKETNVNQLKLFQTQQLLDIENKLRDIGLESSTMLLPEINKQYQSIATNAKASADAAIAAEEARRKEKLPLEEVRAYYKAAFDGVIGLIDAQTQLNSVTEQYNLRQFGIKERIDLENELQQIQNDIAKGTMTEIEKKYYDIDAAAKASAKSAIEAEEARRGAPMNIEEQRRYYAEAAKGTDLLKQKTLELNQNSRSFGTGWKNALNAYVDDANNAAKSAERIFTRMSQAMEDSIVEFAKTGKFEFKGFLNSILEDLLRSQIRQLIGQIFGIVGQSASTGSLTGAIGGLLGFANGGIIPTNGPVVVGERGPEVLMGAAGRSVVPNNALGGSTIVNYNISAVDAMSFKQMVAQDPTFLYAVTEQGRRSAPMTRR</sequence>
<evidence type="ECO:0000256" key="1">
    <source>
        <dbReference type="SAM" id="Coils"/>
    </source>
</evidence>
<organism evidence="3">
    <name type="scientific">uncultured Caudovirales phage</name>
    <dbReference type="NCBI Taxonomy" id="2100421"/>
    <lineage>
        <taxon>Viruses</taxon>
        <taxon>Duplodnaviria</taxon>
        <taxon>Heunggongvirae</taxon>
        <taxon>Uroviricota</taxon>
        <taxon>Caudoviricetes</taxon>
        <taxon>Peduoviridae</taxon>
        <taxon>Maltschvirus</taxon>
        <taxon>Maltschvirus maltsch</taxon>
    </lineage>
</organism>
<reference evidence="3" key="1">
    <citation type="submission" date="2020-04" db="EMBL/GenBank/DDBJ databases">
        <authorList>
            <person name="Chiriac C."/>
            <person name="Salcher M."/>
            <person name="Ghai R."/>
            <person name="Kavagutti S V."/>
        </authorList>
    </citation>
    <scope>NUCLEOTIDE SEQUENCE</scope>
</reference>
<protein>
    <submittedName>
        <fullName evidence="3">Bacteriophage lambda, GpH, tail tape measure, C-terminal</fullName>
    </submittedName>
</protein>
<evidence type="ECO:0000313" key="3">
    <source>
        <dbReference type="EMBL" id="CAB4153734.1"/>
    </source>
</evidence>
<dbReference type="Pfam" id="PF09718">
    <property type="entry name" value="Tape_meas_lam_C"/>
    <property type="match status" value="1"/>
</dbReference>
<keyword evidence="1" id="KW-0175">Coiled coil</keyword>
<evidence type="ECO:0000259" key="2">
    <source>
        <dbReference type="Pfam" id="PF09718"/>
    </source>
</evidence>